<comment type="caution">
    <text evidence="2">The sequence shown here is derived from an EMBL/GenBank/DDBJ whole genome shotgun (WGS) entry which is preliminary data.</text>
</comment>
<sequence>MIDSLSTTTVRGMIDFAPGQRPPTPFTVTVLVEDVSKADAPSTIVGRSRFEIPASAPVDSACAARPDTGVPFHVAVPTSLIAAPRRLNVRVHVRSGVTAHTADTENVRREPDSREPMAHPEAREPSRATHELEFERPDITEGDFVSTQSHSVLPGQGRASVRIPVLRV</sequence>
<feature type="region of interest" description="Disordered" evidence="1">
    <location>
        <begin position="98"/>
        <end position="130"/>
    </location>
</feature>
<evidence type="ECO:0000256" key="1">
    <source>
        <dbReference type="SAM" id="MobiDB-lite"/>
    </source>
</evidence>
<accession>A0A1H8K8S0</accession>
<dbReference type="Proteomes" id="UP000297654">
    <property type="component" value="Unassembled WGS sequence"/>
</dbReference>
<dbReference type="EMBL" id="SOFF01000016">
    <property type="protein sequence ID" value="TFB92382.1"/>
    <property type="molecule type" value="Genomic_DNA"/>
</dbReference>
<proteinExistence type="predicted"/>
<organism evidence="2 3">
    <name type="scientific">Cryobacterium luteum</name>
    <dbReference type="NCBI Taxonomy" id="1424661"/>
    <lineage>
        <taxon>Bacteria</taxon>
        <taxon>Bacillati</taxon>
        <taxon>Actinomycetota</taxon>
        <taxon>Actinomycetes</taxon>
        <taxon>Micrococcales</taxon>
        <taxon>Microbacteriaceae</taxon>
        <taxon>Cryobacterium</taxon>
    </lineage>
</organism>
<keyword evidence="3" id="KW-1185">Reference proteome</keyword>
<dbReference type="InterPro" id="IPR039366">
    <property type="entry name" value="Pilotin"/>
</dbReference>
<evidence type="ECO:0000313" key="3">
    <source>
        <dbReference type="Proteomes" id="UP000297654"/>
    </source>
</evidence>
<dbReference type="OrthoDB" id="5123857at2"/>
<dbReference type="STRING" id="1424661.SAMN05216281_11818"/>
<feature type="compositionally biased region" description="Basic and acidic residues" evidence="1">
    <location>
        <begin position="102"/>
        <end position="130"/>
    </location>
</feature>
<dbReference type="RefSeq" id="WP_092111819.1">
    <property type="nucleotide sequence ID" value="NZ_FOCN01000018.1"/>
</dbReference>
<reference evidence="2 3" key="1">
    <citation type="submission" date="2019-03" db="EMBL/GenBank/DDBJ databases">
        <title>Genomics of glacier-inhabiting Cryobacterium strains.</title>
        <authorList>
            <person name="Liu Q."/>
            <person name="Xin Y.-H."/>
        </authorList>
    </citation>
    <scope>NUCLEOTIDE SEQUENCE [LARGE SCALE GENOMIC DNA]</scope>
    <source>
        <strain evidence="2 3">Hh15</strain>
    </source>
</reference>
<gene>
    <name evidence="2" type="ORF">E3O10_04905</name>
</gene>
<protein>
    <submittedName>
        <fullName evidence="2">Uncharacterized protein</fullName>
    </submittedName>
</protein>
<dbReference type="Pfam" id="PF09619">
    <property type="entry name" value="YscW"/>
    <property type="match status" value="1"/>
</dbReference>
<evidence type="ECO:0000313" key="2">
    <source>
        <dbReference type="EMBL" id="TFB92382.1"/>
    </source>
</evidence>
<name>A0A1H8K8S0_9MICO</name>
<dbReference type="AlphaFoldDB" id="A0A1H8K8S0"/>